<dbReference type="AlphaFoldDB" id="A0A1F6X3Z6"/>
<sequence>MLSINRVKNIIKKSLIILAVFSWVFSGWFQVLNFPPKTNYVLAAQTVYTISDGSLTAATVSGGCDTSLTNTTASDGAQGTVVTSTCIGRNDTPVVKWTKTLTWESMGVPSGATVTQVDGNFKYRVAQETHSAVQAMGVMQLRDSGDSAACAASDLEASFDPGAVNANYTTRDTSGAINVSAGCDTSATSVTIRLDMTPKTGNNASATSELRADDVSLTITYFLPTFEQSAYHFFNNANSTDVGSELTANQDTPVTLATTGDAFRMRLLLHVATSQLTASGQNFKLQFAEQSGTCDTSFSGETYADVTGATVIAYSTANTPADGDNLTANAEDPIHGGDTIVNQDYEEANNFTNTVAAIPSGQDGKWDFSLIDNGATASTAYCFRVRKSDDTNIDTYTVIPQITTDDGVSPPTLTFSVSDNDIFFGTLSSSASQWADNTADGSTTAAVAHTLTASTNATNGYTITVKGATLTSTSTPGDTITAMGTEATLTTGQEEFGLRITSSGGNGTVNTDYDNTPANSYFYGATASTTDVIATDADGDDISTTYSLYYATDIATTTEAHTDYQATLTYVATGNF</sequence>
<name>A0A1F6X3Z6_9BACT</name>
<evidence type="ECO:0000313" key="1">
    <source>
        <dbReference type="EMBL" id="OGI88768.1"/>
    </source>
</evidence>
<evidence type="ECO:0000313" key="2">
    <source>
        <dbReference type="Proteomes" id="UP000176423"/>
    </source>
</evidence>
<dbReference type="Proteomes" id="UP000176423">
    <property type="component" value="Unassembled WGS sequence"/>
</dbReference>
<comment type="caution">
    <text evidence="1">The sequence shown here is derived from an EMBL/GenBank/DDBJ whole genome shotgun (WGS) entry which is preliminary data.</text>
</comment>
<proteinExistence type="predicted"/>
<organism evidence="1 2">
    <name type="scientific">Candidatus Nomurabacteria bacterium RIFCSPLOWO2_01_FULL_41_21</name>
    <dbReference type="NCBI Taxonomy" id="1801776"/>
    <lineage>
        <taxon>Bacteria</taxon>
        <taxon>Candidatus Nomuraibacteriota</taxon>
    </lineage>
</organism>
<reference evidence="1 2" key="1">
    <citation type="journal article" date="2016" name="Nat. Commun.">
        <title>Thousands of microbial genomes shed light on interconnected biogeochemical processes in an aquifer system.</title>
        <authorList>
            <person name="Anantharaman K."/>
            <person name="Brown C.T."/>
            <person name="Hug L.A."/>
            <person name="Sharon I."/>
            <person name="Castelle C.J."/>
            <person name="Probst A.J."/>
            <person name="Thomas B.C."/>
            <person name="Singh A."/>
            <person name="Wilkins M.J."/>
            <person name="Karaoz U."/>
            <person name="Brodie E.L."/>
            <person name="Williams K.H."/>
            <person name="Hubbard S.S."/>
            <person name="Banfield J.F."/>
        </authorList>
    </citation>
    <scope>NUCLEOTIDE SEQUENCE [LARGE SCALE GENOMIC DNA]</scope>
</reference>
<accession>A0A1F6X3Z6</accession>
<dbReference type="EMBL" id="MFVA01000005">
    <property type="protein sequence ID" value="OGI88768.1"/>
    <property type="molecule type" value="Genomic_DNA"/>
</dbReference>
<protein>
    <submittedName>
        <fullName evidence="1">Uncharacterized protein</fullName>
    </submittedName>
</protein>
<gene>
    <name evidence="1" type="ORF">A2914_03075</name>
</gene>
<dbReference type="STRING" id="1801776.A2914_03075"/>